<name>A0A412FZ29_9FIRM</name>
<evidence type="ECO:0000313" key="1">
    <source>
        <dbReference type="EMBL" id="RGR73399.1"/>
    </source>
</evidence>
<dbReference type="GeneID" id="83015799"/>
<protein>
    <submittedName>
        <fullName evidence="1">Uncharacterized protein</fullName>
    </submittedName>
</protein>
<keyword evidence="2" id="KW-1185">Reference proteome</keyword>
<organism evidence="1 2">
    <name type="scientific">Holdemania filiformis</name>
    <dbReference type="NCBI Taxonomy" id="61171"/>
    <lineage>
        <taxon>Bacteria</taxon>
        <taxon>Bacillati</taxon>
        <taxon>Bacillota</taxon>
        <taxon>Erysipelotrichia</taxon>
        <taxon>Erysipelotrichales</taxon>
        <taxon>Erysipelotrichaceae</taxon>
        <taxon>Holdemania</taxon>
    </lineage>
</organism>
<dbReference type="Pfam" id="PF26595">
    <property type="entry name" value="A_ENA"/>
    <property type="match status" value="1"/>
</dbReference>
<reference evidence="1 2" key="1">
    <citation type="submission" date="2018-08" db="EMBL/GenBank/DDBJ databases">
        <title>A genome reference for cultivated species of the human gut microbiota.</title>
        <authorList>
            <person name="Zou Y."/>
            <person name="Xue W."/>
            <person name="Luo G."/>
        </authorList>
    </citation>
    <scope>NUCLEOTIDE SEQUENCE [LARGE SCALE GENOMIC DNA]</scope>
    <source>
        <strain evidence="1 2">AF24-29</strain>
    </source>
</reference>
<proteinExistence type="predicted"/>
<sequence>MGMPEIRSSNVTRSQAITDILQSIALEEAALAHILNAEGEKLQCAVSMDCITIDKLIEVNETVQSTMEAAAKFEQALQAKLASLFQDCYK</sequence>
<evidence type="ECO:0000313" key="2">
    <source>
        <dbReference type="Proteomes" id="UP000284178"/>
    </source>
</evidence>
<dbReference type="RefSeq" id="WP_006059377.1">
    <property type="nucleotide sequence ID" value="NZ_CABJCV010000012.1"/>
</dbReference>
<accession>A0A412FZ29</accession>
<dbReference type="AlphaFoldDB" id="A0A412FZ29"/>
<dbReference type="Proteomes" id="UP000284178">
    <property type="component" value="Unassembled WGS sequence"/>
</dbReference>
<dbReference type="EMBL" id="QRUP01000012">
    <property type="protein sequence ID" value="RGR73399.1"/>
    <property type="molecule type" value="Genomic_DNA"/>
</dbReference>
<dbReference type="InterPro" id="IPR058705">
    <property type="entry name" value="A_ENA"/>
</dbReference>
<gene>
    <name evidence="1" type="ORF">DWY25_10360</name>
</gene>
<comment type="caution">
    <text evidence="1">The sequence shown here is derived from an EMBL/GenBank/DDBJ whole genome shotgun (WGS) entry which is preliminary data.</text>
</comment>